<proteinExistence type="predicted"/>
<dbReference type="AlphaFoldDB" id="A0A8J8T2R8"/>
<dbReference type="EMBL" id="RRYP01007959">
    <property type="protein sequence ID" value="TNV80117.1"/>
    <property type="molecule type" value="Genomic_DNA"/>
</dbReference>
<name>A0A8J8T2R8_HALGN</name>
<accession>A0A8J8T2R8</accession>
<protein>
    <submittedName>
        <fullName evidence="1">Uncharacterized protein</fullName>
    </submittedName>
</protein>
<comment type="caution">
    <text evidence="1">The sequence shown here is derived from an EMBL/GenBank/DDBJ whole genome shotgun (WGS) entry which is preliminary data.</text>
</comment>
<evidence type="ECO:0000313" key="2">
    <source>
        <dbReference type="Proteomes" id="UP000785679"/>
    </source>
</evidence>
<keyword evidence="2" id="KW-1185">Reference proteome</keyword>
<reference evidence="1" key="1">
    <citation type="submission" date="2019-06" db="EMBL/GenBank/DDBJ databases">
        <authorList>
            <person name="Zheng W."/>
        </authorList>
    </citation>
    <scope>NUCLEOTIDE SEQUENCE</scope>
    <source>
        <strain evidence="1">QDHG01</strain>
    </source>
</reference>
<dbReference type="Proteomes" id="UP000785679">
    <property type="component" value="Unassembled WGS sequence"/>
</dbReference>
<gene>
    <name evidence="1" type="ORF">FGO68_gene15549</name>
</gene>
<organism evidence="1 2">
    <name type="scientific">Halteria grandinella</name>
    <dbReference type="NCBI Taxonomy" id="5974"/>
    <lineage>
        <taxon>Eukaryota</taxon>
        <taxon>Sar</taxon>
        <taxon>Alveolata</taxon>
        <taxon>Ciliophora</taxon>
        <taxon>Intramacronucleata</taxon>
        <taxon>Spirotrichea</taxon>
        <taxon>Stichotrichia</taxon>
        <taxon>Sporadotrichida</taxon>
        <taxon>Halteriidae</taxon>
        <taxon>Halteria</taxon>
    </lineage>
</organism>
<evidence type="ECO:0000313" key="1">
    <source>
        <dbReference type="EMBL" id="TNV80117.1"/>
    </source>
</evidence>
<sequence length="178" mass="20311">MADPRISQLISFSLSEATRIYSYHREFLFAQETSFATQEEIEGLYQKLLPELHQELVAQRSALIELDELIQSLESNVKPFATYSTTLYKSKRQLAAIKELLQSGESLCIPIQESPAFKKVQEIRTQIIKQANSLTKADANEFVALSQPPQRYLSIMTLIVICFESGQQWTKCTDKTKT</sequence>